<name>A0ABQ3WS92_9ACTN</name>
<accession>A0ABQ3WS92</accession>
<organism evidence="1">
    <name type="scientific">Actinoplanes campanulatus</name>
    <dbReference type="NCBI Taxonomy" id="113559"/>
    <lineage>
        <taxon>Bacteria</taxon>
        <taxon>Bacillati</taxon>
        <taxon>Actinomycetota</taxon>
        <taxon>Actinomycetes</taxon>
        <taxon>Micromonosporales</taxon>
        <taxon>Micromonosporaceae</taxon>
        <taxon>Actinoplanes</taxon>
    </lineage>
</organism>
<evidence type="ECO:0000313" key="1">
    <source>
        <dbReference type="EMBL" id="GID49162.1"/>
    </source>
</evidence>
<dbReference type="EMBL" id="BOMF01000121">
    <property type="protein sequence ID" value="GID49162.1"/>
    <property type="molecule type" value="Genomic_DNA"/>
</dbReference>
<dbReference type="RefSeq" id="WP_204299288.1">
    <property type="nucleotide sequence ID" value="NZ_BAAAGQ010000054.1"/>
</dbReference>
<proteinExistence type="predicted"/>
<protein>
    <submittedName>
        <fullName evidence="1">Uncharacterized protein</fullName>
    </submittedName>
</protein>
<sequence length="129" mass="13626">MARYRRNGQFTGPLARLLIAGIVVRVFAIPRNAGFRLIAVMAQIAPAALPSTFLTSLVGAATYGLLASTTTGDIAPHRVLGAPSGARGRLGGYLGARLRPHLPERTLYLLLGKLATAHFVQGWNPHSSG</sequence>
<gene>
    <name evidence="1" type="ORF">Aca07nite_64370</name>
</gene>
<comment type="caution">
    <text evidence="1">The sequence shown here is derived from an EMBL/GenBank/DDBJ whole genome shotgun (WGS) entry which is preliminary data.</text>
</comment>
<reference evidence="1" key="1">
    <citation type="submission" date="2021-01" db="EMBL/GenBank/DDBJ databases">
        <title>Whole genome shotgun sequence of Actinoplanes capillaceus NBRC 16408.</title>
        <authorList>
            <person name="Komaki H."/>
            <person name="Tamura T."/>
        </authorList>
    </citation>
    <scope>NUCLEOTIDE SEQUENCE [LARGE SCALE GENOMIC DNA]</scope>
    <source>
        <strain evidence="1">NBRC 16408</strain>
    </source>
</reference>